<feature type="active site" description="Proton donor/acceptor" evidence="4">
    <location>
        <position position="113"/>
    </location>
</feature>
<comment type="similarity">
    <text evidence="1 3">Belongs to the DapA family.</text>
</comment>
<dbReference type="Proteomes" id="UP000294901">
    <property type="component" value="Unassembled WGS sequence"/>
</dbReference>
<proteinExistence type="inferred from homology"/>
<feature type="binding site" evidence="5">
    <location>
        <position position="37"/>
    </location>
    <ligand>
        <name>pyruvate</name>
        <dbReference type="ChEBI" id="CHEBI:15361"/>
    </ligand>
</feature>
<evidence type="ECO:0000256" key="1">
    <source>
        <dbReference type="ARBA" id="ARBA00007592"/>
    </source>
</evidence>
<dbReference type="SUPFAM" id="SSF51569">
    <property type="entry name" value="Aldolase"/>
    <property type="match status" value="1"/>
</dbReference>
<gene>
    <name evidence="6" type="ORF">C8E87_7396</name>
</gene>
<evidence type="ECO:0000256" key="2">
    <source>
        <dbReference type="ARBA" id="ARBA00023239"/>
    </source>
</evidence>
<dbReference type="PANTHER" id="PTHR12128">
    <property type="entry name" value="DIHYDRODIPICOLINATE SYNTHASE"/>
    <property type="match status" value="1"/>
</dbReference>
<dbReference type="OrthoDB" id="9782828at2"/>
<dbReference type="EMBL" id="SNWR01000002">
    <property type="protein sequence ID" value="TDO31957.1"/>
    <property type="molecule type" value="Genomic_DNA"/>
</dbReference>
<dbReference type="AlphaFoldDB" id="A0A4R6J9Q7"/>
<dbReference type="Pfam" id="PF00701">
    <property type="entry name" value="DHDPS"/>
    <property type="match status" value="1"/>
</dbReference>
<keyword evidence="2 3" id="KW-0456">Lyase</keyword>
<keyword evidence="7" id="KW-1185">Reference proteome</keyword>
<evidence type="ECO:0000256" key="4">
    <source>
        <dbReference type="PIRSR" id="PIRSR001365-1"/>
    </source>
</evidence>
<protein>
    <submittedName>
        <fullName evidence="6">4-hydroxy-tetrahydrodipicolinate synthase</fullName>
    </submittedName>
</protein>
<reference evidence="6 7" key="1">
    <citation type="submission" date="2019-03" db="EMBL/GenBank/DDBJ databases">
        <title>Sequencing the genomes of 1000 actinobacteria strains.</title>
        <authorList>
            <person name="Klenk H.-P."/>
        </authorList>
    </citation>
    <scope>NUCLEOTIDE SEQUENCE [LARGE SCALE GENOMIC DNA]</scope>
    <source>
        <strain evidence="6 7">DSM 43805</strain>
    </source>
</reference>
<sequence>MITPFAADGSVALAALEQLAHDVLDGGAAGLVALGTTAEPSALSPAEQSAVLELLGRVSRDRSAQLIAGGPVTPESATAALTLVPPFVRPGEDGVVAYLASVARRSPVPLVVYHVPYRTAQPLSAGALRRIAALPGVAGIKLAAGGIDADVIALMADPPPGFAILGGDDVVISPLLALGAHGGILASAHIETGAYASLMSAWEPELGHRLARLSAALFAEPNPTVIKAVLHAQGRVPTPDVRLPLLPAARESLAAVPFPSPPA</sequence>
<organism evidence="6 7">
    <name type="scientific">Paractinoplanes brasiliensis</name>
    <dbReference type="NCBI Taxonomy" id="52695"/>
    <lineage>
        <taxon>Bacteria</taxon>
        <taxon>Bacillati</taxon>
        <taxon>Actinomycetota</taxon>
        <taxon>Actinomycetes</taxon>
        <taxon>Micromonosporales</taxon>
        <taxon>Micromonosporaceae</taxon>
        <taxon>Paractinoplanes</taxon>
    </lineage>
</organism>
<evidence type="ECO:0000313" key="7">
    <source>
        <dbReference type="Proteomes" id="UP000294901"/>
    </source>
</evidence>
<feature type="active site" description="Schiff-base intermediate with substrate" evidence="4">
    <location>
        <position position="141"/>
    </location>
</feature>
<feature type="binding site" evidence="5">
    <location>
        <position position="184"/>
    </location>
    <ligand>
        <name>pyruvate</name>
        <dbReference type="ChEBI" id="CHEBI:15361"/>
    </ligand>
</feature>
<dbReference type="PANTHER" id="PTHR12128:SF66">
    <property type="entry name" value="4-HYDROXY-2-OXOGLUTARATE ALDOLASE, MITOCHONDRIAL"/>
    <property type="match status" value="1"/>
</dbReference>
<comment type="caution">
    <text evidence="6">The sequence shown here is derived from an EMBL/GenBank/DDBJ whole genome shotgun (WGS) entry which is preliminary data.</text>
</comment>
<evidence type="ECO:0000256" key="5">
    <source>
        <dbReference type="PIRSR" id="PIRSR001365-2"/>
    </source>
</evidence>
<dbReference type="SMART" id="SM01130">
    <property type="entry name" value="DHDPS"/>
    <property type="match status" value="1"/>
</dbReference>
<accession>A0A4R6J9Q7</accession>
<dbReference type="Gene3D" id="3.20.20.70">
    <property type="entry name" value="Aldolase class I"/>
    <property type="match status" value="1"/>
</dbReference>
<dbReference type="GO" id="GO:0008840">
    <property type="term" value="F:4-hydroxy-tetrahydrodipicolinate synthase activity"/>
    <property type="evidence" value="ECO:0007669"/>
    <property type="project" value="TreeGrafter"/>
</dbReference>
<dbReference type="InterPro" id="IPR013785">
    <property type="entry name" value="Aldolase_TIM"/>
</dbReference>
<dbReference type="InterPro" id="IPR002220">
    <property type="entry name" value="DapA-like"/>
</dbReference>
<dbReference type="PIRSF" id="PIRSF001365">
    <property type="entry name" value="DHDPS"/>
    <property type="match status" value="1"/>
</dbReference>
<evidence type="ECO:0000256" key="3">
    <source>
        <dbReference type="PIRNR" id="PIRNR001365"/>
    </source>
</evidence>
<name>A0A4R6J9Q7_9ACTN</name>
<evidence type="ECO:0000313" key="6">
    <source>
        <dbReference type="EMBL" id="TDO31957.1"/>
    </source>
</evidence>